<dbReference type="AlphaFoldDB" id="A0A382PXZ4"/>
<evidence type="ECO:0000313" key="1">
    <source>
        <dbReference type="EMBL" id="SVC76952.1"/>
    </source>
</evidence>
<evidence type="ECO:0008006" key="2">
    <source>
        <dbReference type="Google" id="ProtNLM"/>
    </source>
</evidence>
<name>A0A382PXZ4_9ZZZZ</name>
<sequence length="42" mass="4763">MVDGNEWWDLRTVNNQEVAPGLYIYVVEASGSQHIGKFAVIR</sequence>
<reference evidence="1" key="1">
    <citation type="submission" date="2018-05" db="EMBL/GenBank/DDBJ databases">
        <authorList>
            <person name="Lanie J.A."/>
            <person name="Ng W.-L."/>
            <person name="Kazmierczak K.M."/>
            <person name="Andrzejewski T.M."/>
            <person name="Davidsen T.M."/>
            <person name="Wayne K.J."/>
            <person name="Tettelin H."/>
            <person name="Glass J.I."/>
            <person name="Rusch D."/>
            <person name="Podicherti R."/>
            <person name="Tsui H.-C.T."/>
            <person name="Winkler M.E."/>
        </authorList>
    </citation>
    <scope>NUCLEOTIDE SEQUENCE</scope>
</reference>
<proteinExistence type="predicted"/>
<accession>A0A382PXZ4</accession>
<gene>
    <name evidence="1" type="ORF">METZ01_LOCUS329806</name>
</gene>
<dbReference type="EMBL" id="UINC01109851">
    <property type="protein sequence ID" value="SVC76952.1"/>
    <property type="molecule type" value="Genomic_DNA"/>
</dbReference>
<organism evidence="1">
    <name type="scientific">marine metagenome</name>
    <dbReference type="NCBI Taxonomy" id="408172"/>
    <lineage>
        <taxon>unclassified sequences</taxon>
        <taxon>metagenomes</taxon>
        <taxon>ecological metagenomes</taxon>
    </lineage>
</organism>
<protein>
    <recommendedName>
        <fullName evidence="2">FlgD Ig-like domain-containing protein</fullName>
    </recommendedName>
</protein>